<dbReference type="RefSeq" id="XP_005789563.1">
    <property type="nucleotide sequence ID" value="XM_005789506.1"/>
</dbReference>
<dbReference type="HOGENOM" id="CLU_613153_0_0_1"/>
<dbReference type="GO" id="GO:0015179">
    <property type="term" value="F:L-amino acid transmembrane transporter activity"/>
    <property type="evidence" value="ECO:0007669"/>
    <property type="project" value="TreeGrafter"/>
</dbReference>
<reference evidence="8" key="1">
    <citation type="journal article" date="2013" name="Nature">
        <title>Pan genome of the phytoplankton Emiliania underpins its global distribution.</title>
        <authorList>
            <person name="Read B.A."/>
            <person name="Kegel J."/>
            <person name="Klute M.J."/>
            <person name="Kuo A."/>
            <person name="Lefebvre S.C."/>
            <person name="Maumus F."/>
            <person name="Mayer C."/>
            <person name="Miller J."/>
            <person name="Monier A."/>
            <person name="Salamov A."/>
            <person name="Young J."/>
            <person name="Aguilar M."/>
            <person name="Claverie J.M."/>
            <person name="Frickenhaus S."/>
            <person name="Gonzalez K."/>
            <person name="Herman E.K."/>
            <person name="Lin Y.C."/>
            <person name="Napier J."/>
            <person name="Ogata H."/>
            <person name="Sarno A.F."/>
            <person name="Shmutz J."/>
            <person name="Schroeder D."/>
            <person name="de Vargas C."/>
            <person name="Verret F."/>
            <person name="von Dassow P."/>
            <person name="Valentin K."/>
            <person name="Van de Peer Y."/>
            <person name="Wheeler G."/>
            <person name="Dacks J.B."/>
            <person name="Delwiche C.F."/>
            <person name="Dyhrman S.T."/>
            <person name="Glockner G."/>
            <person name="John U."/>
            <person name="Richards T."/>
            <person name="Worden A.Z."/>
            <person name="Zhang X."/>
            <person name="Grigoriev I.V."/>
            <person name="Allen A.E."/>
            <person name="Bidle K."/>
            <person name="Borodovsky M."/>
            <person name="Bowler C."/>
            <person name="Brownlee C."/>
            <person name="Cock J.M."/>
            <person name="Elias M."/>
            <person name="Gladyshev V.N."/>
            <person name="Groth M."/>
            <person name="Guda C."/>
            <person name="Hadaegh A."/>
            <person name="Iglesias-Rodriguez M.D."/>
            <person name="Jenkins J."/>
            <person name="Jones B.M."/>
            <person name="Lawson T."/>
            <person name="Leese F."/>
            <person name="Lindquist E."/>
            <person name="Lobanov A."/>
            <person name="Lomsadze A."/>
            <person name="Malik S.B."/>
            <person name="Marsh M.E."/>
            <person name="Mackinder L."/>
            <person name="Mock T."/>
            <person name="Mueller-Roeber B."/>
            <person name="Pagarete A."/>
            <person name="Parker M."/>
            <person name="Probert I."/>
            <person name="Quesneville H."/>
            <person name="Raines C."/>
            <person name="Rensing S.A."/>
            <person name="Riano-Pachon D.M."/>
            <person name="Richier S."/>
            <person name="Rokitta S."/>
            <person name="Shiraiwa Y."/>
            <person name="Soanes D.M."/>
            <person name="van der Giezen M."/>
            <person name="Wahlund T.M."/>
            <person name="Williams B."/>
            <person name="Wilson W."/>
            <person name="Wolfe G."/>
            <person name="Wurch L.L."/>
        </authorList>
    </citation>
    <scope>NUCLEOTIDE SEQUENCE</scope>
</reference>
<dbReference type="Proteomes" id="UP000013827">
    <property type="component" value="Unassembled WGS sequence"/>
</dbReference>
<evidence type="ECO:0000256" key="2">
    <source>
        <dbReference type="ARBA" id="ARBA00022692"/>
    </source>
</evidence>
<reference evidence="7" key="2">
    <citation type="submission" date="2024-10" db="UniProtKB">
        <authorList>
            <consortium name="EnsemblProtists"/>
        </authorList>
    </citation>
    <scope>IDENTIFICATION</scope>
</reference>
<dbReference type="GeneID" id="17282404"/>
<evidence type="ECO:0000256" key="1">
    <source>
        <dbReference type="ARBA" id="ARBA00004141"/>
    </source>
</evidence>
<sequence>MGVGALGLPWAAARLGWIASVTTLMVFAFCSTYSGVLLARCRVELYRGEGAGGYGDLAVRTVGPCFGAISRTIIVANWGLLLPYYLLTAGKSLIFIAPNAQICDWEWTAIMALAVVLPMQFTTLVEISSLCGASTIAIITAICIIIAKLFVDAANNEGGSGDATTQTTLWPPKETGFIDFFGALTAIVFAYQGQDIFCEVIAEMQDERDAPKAISTSYALMTLTYMFTVVTAYGLQGVGVEDFLPNSLEEGWRTSLVGGLVAFHILVAYLCLGIPFMNVIYRLLFPKTPIIMGGTGARARWFVLSIVVIGASFLVATAVPSFGAIQSLLGAFAGAPIVFGWPPLFYLLACHQKNIDVAGFDKVMCFLYLCVLLPSFLIFGAWDAITTVLEDRSEHPVLFNKCWTVEPTM</sequence>
<evidence type="ECO:0000259" key="6">
    <source>
        <dbReference type="Pfam" id="PF01490"/>
    </source>
</evidence>
<feature type="transmembrane region" description="Helical" evidence="5">
    <location>
        <begin position="301"/>
        <end position="322"/>
    </location>
</feature>
<comment type="subcellular location">
    <subcellularLocation>
        <location evidence="1">Membrane</location>
        <topology evidence="1">Multi-pass membrane protein</topology>
    </subcellularLocation>
</comment>
<keyword evidence="8" id="KW-1185">Reference proteome</keyword>
<dbReference type="EnsemblProtists" id="EOD37134">
    <property type="protein sequence ID" value="EOD37134"/>
    <property type="gene ID" value="EMIHUDRAFT_109962"/>
</dbReference>
<feature type="transmembrane region" description="Helical" evidence="5">
    <location>
        <begin position="15"/>
        <end position="39"/>
    </location>
</feature>
<feature type="transmembrane region" description="Helical" evidence="5">
    <location>
        <begin position="132"/>
        <end position="151"/>
    </location>
</feature>
<feature type="transmembrane region" description="Helical" evidence="5">
    <location>
        <begin position="68"/>
        <end position="87"/>
    </location>
</feature>
<dbReference type="AlphaFoldDB" id="A0A0D3KMZ9"/>
<accession>A0A0D3KMZ9</accession>
<keyword evidence="4 5" id="KW-0472">Membrane</keyword>
<evidence type="ECO:0000313" key="7">
    <source>
        <dbReference type="EnsemblProtists" id="EOD37134"/>
    </source>
</evidence>
<evidence type="ECO:0000313" key="8">
    <source>
        <dbReference type="Proteomes" id="UP000013827"/>
    </source>
</evidence>
<dbReference type="KEGG" id="ehx:EMIHUDRAFT_109962"/>
<evidence type="ECO:0000256" key="4">
    <source>
        <dbReference type="ARBA" id="ARBA00023136"/>
    </source>
</evidence>
<dbReference type="eggNOG" id="KOG1303">
    <property type="taxonomic scope" value="Eukaryota"/>
</dbReference>
<feature type="domain" description="Amino acid transporter transmembrane" evidence="6">
    <location>
        <begin position="1"/>
        <end position="373"/>
    </location>
</feature>
<dbReference type="PaxDb" id="2903-EOD37134"/>
<dbReference type="Pfam" id="PF01490">
    <property type="entry name" value="Aa_trans"/>
    <property type="match status" value="1"/>
</dbReference>
<protein>
    <recommendedName>
        <fullName evidence="6">Amino acid transporter transmembrane domain-containing protein</fullName>
    </recommendedName>
</protein>
<dbReference type="OMA" id="HVITTIV"/>
<evidence type="ECO:0000256" key="5">
    <source>
        <dbReference type="SAM" id="Phobius"/>
    </source>
</evidence>
<name>A0A0D3KMZ9_EMIH1</name>
<feature type="transmembrane region" description="Helical" evidence="5">
    <location>
        <begin position="256"/>
        <end position="281"/>
    </location>
</feature>
<dbReference type="InterPro" id="IPR013057">
    <property type="entry name" value="AA_transpt_TM"/>
</dbReference>
<feature type="transmembrane region" description="Helical" evidence="5">
    <location>
        <begin position="363"/>
        <end position="382"/>
    </location>
</feature>
<proteinExistence type="predicted"/>
<dbReference type="PANTHER" id="PTHR22950:SF461">
    <property type="entry name" value="AMINO ACID TRANSPORTER TRANSMEMBRANE DOMAIN-CONTAINING PROTEIN"/>
    <property type="match status" value="1"/>
</dbReference>
<organism evidence="7 8">
    <name type="scientific">Emiliania huxleyi (strain CCMP1516)</name>
    <dbReference type="NCBI Taxonomy" id="280463"/>
    <lineage>
        <taxon>Eukaryota</taxon>
        <taxon>Haptista</taxon>
        <taxon>Haptophyta</taxon>
        <taxon>Prymnesiophyceae</taxon>
        <taxon>Isochrysidales</taxon>
        <taxon>Noelaerhabdaceae</taxon>
        <taxon>Emiliania</taxon>
    </lineage>
</organism>
<dbReference type="GO" id="GO:0016020">
    <property type="term" value="C:membrane"/>
    <property type="evidence" value="ECO:0007669"/>
    <property type="project" value="UniProtKB-SubCell"/>
</dbReference>
<dbReference type="PANTHER" id="PTHR22950">
    <property type="entry name" value="AMINO ACID TRANSPORTER"/>
    <property type="match status" value="1"/>
</dbReference>
<keyword evidence="2 5" id="KW-0812">Transmembrane</keyword>
<keyword evidence="3 5" id="KW-1133">Transmembrane helix</keyword>
<feature type="transmembrane region" description="Helical" evidence="5">
    <location>
        <begin position="218"/>
        <end position="236"/>
    </location>
</feature>
<evidence type="ECO:0000256" key="3">
    <source>
        <dbReference type="ARBA" id="ARBA00022989"/>
    </source>
</evidence>
<dbReference type="STRING" id="2903.R1FUF4"/>
<feature type="transmembrane region" description="Helical" evidence="5">
    <location>
        <begin position="328"/>
        <end position="351"/>
    </location>
</feature>